<reference evidence="2 3" key="1">
    <citation type="submission" date="2022-10" db="EMBL/GenBank/DDBJ databases">
        <title>Defluviimonas sp. nov., isolated from ocean surface sediments.</title>
        <authorList>
            <person name="He W."/>
            <person name="Wang L."/>
            <person name="Zhang D.-F."/>
        </authorList>
    </citation>
    <scope>NUCLEOTIDE SEQUENCE [LARGE SCALE GENOMIC DNA]</scope>
    <source>
        <strain evidence="2 3">WL0024</strain>
    </source>
</reference>
<organism evidence="2 3">
    <name type="scientific">Albidovulum salinarum</name>
    <dbReference type="NCBI Taxonomy" id="2984153"/>
    <lineage>
        <taxon>Bacteria</taxon>
        <taxon>Pseudomonadati</taxon>
        <taxon>Pseudomonadota</taxon>
        <taxon>Alphaproteobacteria</taxon>
        <taxon>Rhodobacterales</taxon>
        <taxon>Paracoccaceae</taxon>
        <taxon>Albidovulum</taxon>
    </lineage>
</organism>
<feature type="transmembrane region" description="Helical" evidence="1">
    <location>
        <begin position="60"/>
        <end position="84"/>
    </location>
</feature>
<evidence type="ECO:0000256" key="1">
    <source>
        <dbReference type="SAM" id="Phobius"/>
    </source>
</evidence>
<accession>A0ABT2X9P7</accession>
<keyword evidence="1" id="KW-1133">Transmembrane helix</keyword>
<feature type="transmembrane region" description="Helical" evidence="1">
    <location>
        <begin position="29"/>
        <end position="48"/>
    </location>
</feature>
<protein>
    <submittedName>
        <fullName evidence="2">Uncharacterized protein</fullName>
    </submittedName>
</protein>
<evidence type="ECO:0000313" key="2">
    <source>
        <dbReference type="EMBL" id="MCU9850678.1"/>
    </source>
</evidence>
<dbReference type="RefSeq" id="WP_263341045.1">
    <property type="nucleotide sequence ID" value="NZ_JAOVQO010000069.1"/>
</dbReference>
<keyword evidence="3" id="KW-1185">Reference proteome</keyword>
<sequence length="89" mass="8985">MAMGLTLLAALAGLVGVVMNPTPKRQGLIITAQLAFSIAVLVIASFIPPDLAAGEDGNTTGFAIAFGFITMIAGLVVTGIAAWITQIAN</sequence>
<gene>
    <name evidence="2" type="ORF">OEZ60_22175</name>
</gene>
<keyword evidence="1" id="KW-0812">Transmembrane</keyword>
<keyword evidence="1" id="KW-0472">Membrane</keyword>
<evidence type="ECO:0000313" key="3">
    <source>
        <dbReference type="Proteomes" id="UP001209535"/>
    </source>
</evidence>
<dbReference type="Proteomes" id="UP001209535">
    <property type="component" value="Unassembled WGS sequence"/>
</dbReference>
<proteinExistence type="predicted"/>
<comment type="caution">
    <text evidence="2">The sequence shown here is derived from an EMBL/GenBank/DDBJ whole genome shotgun (WGS) entry which is preliminary data.</text>
</comment>
<name>A0ABT2X9P7_9RHOB</name>
<dbReference type="EMBL" id="JAOVQO010000069">
    <property type="protein sequence ID" value="MCU9850678.1"/>
    <property type="molecule type" value="Genomic_DNA"/>
</dbReference>